<feature type="domain" description="S-adenosylmethionine-dependent methyltransferase" evidence="4">
    <location>
        <begin position="68"/>
        <end position="238"/>
    </location>
</feature>
<reference evidence="6" key="1">
    <citation type="journal article" date="2011" name="BMC Genomics">
        <title>Complete genome sequence of the filamentous anoxygenic phototrophic bacterium Chloroflexus aurantiacus.</title>
        <authorList>
            <person name="Tang K.H."/>
            <person name="Barry K."/>
            <person name="Chertkov O."/>
            <person name="Dalin E."/>
            <person name="Han C.S."/>
            <person name="Hauser L.J."/>
            <person name="Honchak B.M."/>
            <person name="Karbach L.E."/>
            <person name="Land M.L."/>
            <person name="Lapidus A."/>
            <person name="Larimer F.W."/>
            <person name="Mikhailova N."/>
            <person name="Pitluck S."/>
            <person name="Pierson B.K."/>
            <person name="Blankenship R.E."/>
        </authorList>
    </citation>
    <scope>NUCLEOTIDE SEQUENCE [LARGE SCALE GENOMIC DNA]</scope>
    <source>
        <strain evidence="6">ATCC 29366 / DSM 635 / J-10-fl</strain>
    </source>
</reference>
<dbReference type="PANTHER" id="PTHR43042:SF2">
    <property type="entry name" value="SAM-DEPENDENT METHYLTRANSFERASE"/>
    <property type="match status" value="1"/>
</dbReference>
<evidence type="ECO:0000313" key="6">
    <source>
        <dbReference type="Proteomes" id="UP000002008"/>
    </source>
</evidence>
<dbReference type="EnsemblBacteria" id="ABY35575">
    <property type="protein sequence ID" value="ABY35575"/>
    <property type="gene ID" value="Caur_2366"/>
</dbReference>
<dbReference type="GO" id="GO:0008168">
    <property type="term" value="F:methyltransferase activity"/>
    <property type="evidence" value="ECO:0007669"/>
    <property type="project" value="UniProtKB-KW"/>
</dbReference>
<dbReference type="SUPFAM" id="SSF53335">
    <property type="entry name" value="S-adenosyl-L-methionine-dependent methyltransferases"/>
    <property type="match status" value="1"/>
</dbReference>
<gene>
    <name evidence="5" type="ordered locus">Caur_2366</name>
</gene>
<organism evidence="5 6">
    <name type="scientific">Chloroflexus aurantiacus (strain ATCC 29366 / DSM 635 / J-10-fl)</name>
    <dbReference type="NCBI Taxonomy" id="324602"/>
    <lineage>
        <taxon>Bacteria</taxon>
        <taxon>Bacillati</taxon>
        <taxon>Chloroflexota</taxon>
        <taxon>Chloroflexia</taxon>
        <taxon>Chloroflexales</taxon>
        <taxon>Chloroflexineae</taxon>
        <taxon>Chloroflexaceae</taxon>
        <taxon>Chloroflexus</taxon>
    </lineage>
</organism>
<dbReference type="Gene3D" id="3.40.50.150">
    <property type="entry name" value="Vaccinia Virus protein VP39"/>
    <property type="match status" value="1"/>
</dbReference>
<evidence type="ECO:0000256" key="2">
    <source>
        <dbReference type="ARBA" id="ARBA00022679"/>
    </source>
</evidence>
<accession>A9WH63</accession>
<evidence type="ECO:0000256" key="1">
    <source>
        <dbReference type="ARBA" id="ARBA00022603"/>
    </source>
</evidence>
<dbReference type="HOGENOM" id="CLU_051804_1_0_0"/>
<dbReference type="Gene3D" id="2.60.40.1180">
    <property type="entry name" value="Golgi alpha-mannosidase II"/>
    <property type="match status" value="1"/>
</dbReference>
<dbReference type="InterPro" id="IPR029063">
    <property type="entry name" value="SAM-dependent_MTases_sf"/>
</dbReference>
<keyword evidence="2" id="KW-0808">Transferase</keyword>
<dbReference type="PATRIC" id="fig|324602.8.peg.2679"/>
<keyword evidence="6" id="KW-1185">Reference proteome</keyword>
<dbReference type="Pfam" id="PF10672">
    <property type="entry name" value="Methyltrans_SAM"/>
    <property type="match status" value="1"/>
</dbReference>
<evidence type="ECO:0000256" key="3">
    <source>
        <dbReference type="ARBA" id="ARBA00022691"/>
    </source>
</evidence>
<dbReference type="Proteomes" id="UP000002008">
    <property type="component" value="Chromosome"/>
</dbReference>
<dbReference type="InParanoid" id="A9WH63"/>
<dbReference type="STRING" id="324602.Caur_2366"/>
<dbReference type="EMBL" id="CP000909">
    <property type="protein sequence ID" value="ABY35575.1"/>
    <property type="molecule type" value="Genomic_DNA"/>
</dbReference>
<dbReference type="CDD" id="cd02440">
    <property type="entry name" value="AdoMet_MTases"/>
    <property type="match status" value="1"/>
</dbReference>
<dbReference type="InterPro" id="IPR013780">
    <property type="entry name" value="Glyco_hydro_b"/>
</dbReference>
<protein>
    <submittedName>
        <fullName evidence="5">SAM-dependent methyltransferase</fullName>
    </submittedName>
</protein>
<proteinExistence type="predicted"/>
<dbReference type="InterPro" id="IPR019614">
    <property type="entry name" value="SAM-dep_methyl-trfase"/>
</dbReference>
<dbReference type="KEGG" id="cau:Caur_2366"/>
<evidence type="ECO:0000313" key="5">
    <source>
        <dbReference type="EMBL" id="ABY35575.1"/>
    </source>
</evidence>
<dbReference type="PANTHER" id="PTHR43042">
    <property type="entry name" value="SAM-DEPENDENT METHYLTRANSFERASE"/>
    <property type="match status" value="1"/>
</dbReference>
<sequence length="307" mass="34630">MRSSLFSTTMELRLLTPPRWADYELLDSGHGAKLERFGPYVLARPETQAIWTPRLPASAWQQADATFRRSRGEDGPGEWHQHHSLPERWPLDANGVRCWVRLTPFRHTGVFPEHSAHWDWLARQVQRRSQPRALVLFGYTGLSSLHLARCGAHVTHVDASKPAVRWAQENQALAELTDRPIRWLIDDVGKFVARELRRGNRYDLILLDPPVFGRGPNGEIWRLHEQLPHLLAQCARLLSQQPLGVLVCAYATTISALTIGNLLAETMAPFAGYVSAGELAIPEQTTHRLLPTAIYAAWSDREIAISG</sequence>
<evidence type="ECO:0000259" key="4">
    <source>
        <dbReference type="Pfam" id="PF10672"/>
    </source>
</evidence>
<keyword evidence="1 5" id="KW-0489">Methyltransferase</keyword>
<dbReference type="eggNOG" id="COG1092">
    <property type="taxonomic scope" value="Bacteria"/>
</dbReference>
<dbReference type="GO" id="GO:0032259">
    <property type="term" value="P:methylation"/>
    <property type="evidence" value="ECO:0007669"/>
    <property type="project" value="UniProtKB-KW"/>
</dbReference>
<keyword evidence="3" id="KW-0949">S-adenosyl-L-methionine</keyword>
<dbReference type="AlphaFoldDB" id="A9WH63"/>
<name>A9WH63_CHLAA</name>